<sequence>MSPVDFESIRPDPPLLSLRLFGFLGDRFCTVNRTVFVFRNGSEEATVIHHRGLGMKIERYT</sequence>
<dbReference type="RefSeq" id="XP_002911752.1">
    <property type="nucleotide sequence ID" value="XM_002911706.1"/>
</dbReference>
<name>D6RLG4_COPC7</name>
<reference evidence="1 2" key="1">
    <citation type="journal article" date="2010" name="Proc. Natl. Acad. Sci. U.S.A.">
        <title>Insights into evolution of multicellular fungi from the assembled chromosomes of the mushroom Coprinopsis cinerea (Coprinus cinereus).</title>
        <authorList>
            <person name="Stajich J.E."/>
            <person name="Wilke S.K."/>
            <person name="Ahren D."/>
            <person name="Au C.H."/>
            <person name="Birren B.W."/>
            <person name="Borodovsky M."/>
            <person name="Burns C."/>
            <person name="Canback B."/>
            <person name="Casselton L.A."/>
            <person name="Cheng C.K."/>
            <person name="Deng J."/>
            <person name="Dietrich F.S."/>
            <person name="Fargo D.C."/>
            <person name="Farman M.L."/>
            <person name="Gathman A.C."/>
            <person name="Goldberg J."/>
            <person name="Guigo R."/>
            <person name="Hoegger P.J."/>
            <person name="Hooker J.B."/>
            <person name="Huggins A."/>
            <person name="James T.Y."/>
            <person name="Kamada T."/>
            <person name="Kilaru S."/>
            <person name="Kodira C."/>
            <person name="Kues U."/>
            <person name="Kupfer D."/>
            <person name="Kwan H.S."/>
            <person name="Lomsadze A."/>
            <person name="Li W."/>
            <person name="Lilly W.W."/>
            <person name="Ma L.J."/>
            <person name="Mackey A.J."/>
            <person name="Manning G."/>
            <person name="Martin F."/>
            <person name="Muraguchi H."/>
            <person name="Natvig D.O."/>
            <person name="Palmerini H."/>
            <person name="Ramesh M.A."/>
            <person name="Rehmeyer C.J."/>
            <person name="Roe B.A."/>
            <person name="Shenoy N."/>
            <person name="Stanke M."/>
            <person name="Ter-Hovhannisyan V."/>
            <person name="Tunlid A."/>
            <person name="Velagapudi R."/>
            <person name="Vision T.J."/>
            <person name="Zeng Q."/>
            <person name="Zolan M.E."/>
            <person name="Pukkila P.J."/>
        </authorList>
    </citation>
    <scope>NUCLEOTIDE SEQUENCE [LARGE SCALE GENOMIC DNA]</scope>
    <source>
        <strain evidence="2">Okayama-7 / 130 / ATCC MYA-4618 / FGSC 9003</strain>
    </source>
</reference>
<dbReference type="KEGG" id="cci:CC1G_14282"/>
<dbReference type="AlphaFoldDB" id="D6RLG4"/>
<keyword evidence="2" id="KW-1185">Reference proteome</keyword>
<dbReference type="GeneID" id="9378308"/>
<dbReference type="Proteomes" id="UP000001861">
    <property type="component" value="Unassembled WGS sequence"/>
</dbReference>
<protein>
    <submittedName>
        <fullName evidence="1">Uncharacterized protein</fullName>
    </submittedName>
</protein>
<proteinExistence type="predicted"/>
<gene>
    <name evidence="1" type="ORF">CC1G_14282</name>
</gene>
<dbReference type="EMBL" id="AACS02000003">
    <property type="protein sequence ID" value="EFI28258.1"/>
    <property type="molecule type" value="Genomic_DNA"/>
</dbReference>
<evidence type="ECO:0000313" key="2">
    <source>
        <dbReference type="Proteomes" id="UP000001861"/>
    </source>
</evidence>
<comment type="caution">
    <text evidence="1">The sequence shown here is derived from an EMBL/GenBank/DDBJ whole genome shotgun (WGS) entry which is preliminary data.</text>
</comment>
<evidence type="ECO:0000313" key="1">
    <source>
        <dbReference type="EMBL" id="EFI28258.1"/>
    </source>
</evidence>
<dbReference type="HOGENOM" id="CLU_2922535_0_0_1"/>
<accession>D6RLG4</accession>
<dbReference type="InParanoid" id="D6RLG4"/>
<organism evidence="1 2">
    <name type="scientific">Coprinopsis cinerea (strain Okayama-7 / 130 / ATCC MYA-4618 / FGSC 9003)</name>
    <name type="common">Inky cap fungus</name>
    <name type="synonym">Hormographiella aspergillata</name>
    <dbReference type="NCBI Taxonomy" id="240176"/>
    <lineage>
        <taxon>Eukaryota</taxon>
        <taxon>Fungi</taxon>
        <taxon>Dikarya</taxon>
        <taxon>Basidiomycota</taxon>
        <taxon>Agaricomycotina</taxon>
        <taxon>Agaricomycetes</taxon>
        <taxon>Agaricomycetidae</taxon>
        <taxon>Agaricales</taxon>
        <taxon>Agaricineae</taxon>
        <taxon>Psathyrellaceae</taxon>
        <taxon>Coprinopsis</taxon>
    </lineage>
</organism>
<dbReference type="VEuPathDB" id="FungiDB:CC1G_14282"/>